<proteinExistence type="predicted"/>
<comment type="caution">
    <text evidence="2">The sequence shown here is derived from an EMBL/GenBank/DDBJ whole genome shotgun (WGS) entry which is preliminary data.</text>
</comment>
<evidence type="ECO:0000259" key="1">
    <source>
        <dbReference type="Pfam" id="PF05050"/>
    </source>
</evidence>
<dbReference type="Gene3D" id="3.40.50.150">
    <property type="entry name" value="Vaccinia Virus protein VP39"/>
    <property type="match status" value="1"/>
</dbReference>
<sequence>MPVRWSQASLLEAQDAILINNSSQLEVLKDLDRFPYVRALLDDDCLVYARQRRDVVRQWLAEGVYLFGAYKIGLKLARNALEYGIDIKGFLDNDPVKQGSRVEGVLVTSPASVSLEGAVVLVASGRYSNEIWDQLSSVPRIRLINMSEFLYALDMQHITEPFANFVDAPVRDRFRFISAFLRLEDERSRKVFDSLIGMRTNLSIRLAEAVKSPYVEEYFDPDFVCEENVQCFVDAGAATGDTLQRLEMLFGPVKQAWLFEPEIPAYYEALKFYSDRSNVWLFNMGLDELPSRFLYQSCLSYDVTNERESVIPASIVSYIQGVPLDSVVVDKIGFLKLDIEGMEERALRGAKGLIYRDKPVIAVCAYHRASDYWALIDAVLAIRPDYRVGIRLYADILEDVTLYFY</sequence>
<organism evidence="2 3">
    <name type="scientific">Pseudomonas fluvialis</name>
    <dbReference type="NCBI Taxonomy" id="1793966"/>
    <lineage>
        <taxon>Bacteria</taxon>
        <taxon>Pseudomonadati</taxon>
        <taxon>Pseudomonadota</taxon>
        <taxon>Gammaproteobacteria</taxon>
        <taxon>Pseudomonadales</taxon>
        <taxon>Pseudomonadaceae</taxon>
        <taxon>Pseudomonas</taxon>
    </lineage>
</organism>
<feature type="domain" description="Methyltransferase FkbM" evidence="1">
    <location>
        <begin position="319"/>
        <end position="370"/>
    </location>
</feature>
<dbReference type="EMBL" id="PIYS01000002">
    <property type="protein sequence ID" value="PKF73078.1"/>
    <property type="molecule type" value="Genomic_DNA"/>
</dbReference>
<protein>
    <recommendedName>
        <fullName evidence="1">Methyltransferase FkbM domain-containing protein</fullName>
    </recommendedName>
</protein>
<dbReference type="SUPFAM" id="SSF53335">
    <property type="entry name" value="S-adenosyl-L-methionine-dependent methyltransferases"/>
    <property type="match status" value="1"/>
</dbReference>
<name>A0A2I0CUB5_9PSED</name>
<reference evidence="3" key="1">
    <citation type="submission" date="2017-12" db="EMBL/GenBank/DDBJ databases">
        <authorList>
            <person name="Yu X.-Y."/>
        </authorList>
    </citation>
    <scope>NUCLEOTIDE SEQUENCE [LARGE SCALE GENOMIC DNA]</scope>
    <source>
        <strain evidence="3">ZYSR67-Z</strain>
    </source>
</reference>
<evidence type="ECO:0000313" key="3">
    <source>
        <dbReference type="Proteomes" id="UP000242861"/>
    </source>
</evidence>
<evidence type="ECO:0000313" key="2">
    <source>
        <dbReference type="EMBL" id="PKF73078.1"/>
    </source>
</evidence>
<dbReference type="AlphaFoldDB" id="A0A2I0CUB5"/>
<dbReference type="InterPro" id="IPR029063">
    <property type="entry name" value="SAM-dependent_MTases_sf"/>
</dbReference>
<accession>A0A2I0CUB5</accession>
<dbReference type="Proteomes" id="UP000242861">
    <property type="component" value="Unassembled WGS sequence"/>
</dbReference>
<gene>
    <name evidence="2" type="ORF">CW360_01045</name>
</gene>
<dbReference type="InterPro" id="IPR006342">
    <property type="entry name" value="FkbM_mtfrase"/>
</dbReference>
<dbReference type="Pfam" id="PF05050">
    <property type="entry name" value="Methyltransf_21"/>
    <property type="match status" value="1"/>
</dbReference>